<evidence type="ECO:0000313" key="2">
    <source>
        <dbReference type="EMBL" id="PCH37260.1"/>
    </source>
</evidence>
<gene>
    <name evidence="2" type="ORF">WOLCODRAFT_157966</name>
</gene>
<sequence>MPKSIPKVLNTVNPSSRTTKSEEERTPNDDSRVPYIGSPQSESPAKRDEEGMDEAGRRTQSERKGA</sequence>
<evidence type="ECO:0000256" key="1">
    <source>
        <dbReference type="SAM" id="MobiDB-lite"/>
    </source>
</evidence>
<feature type="region of interest" description="Disordered" evidence="1">
    <location>
        <begin position="1"/>
        <end position="66"/>
    </location>
</feature>
<name>A0A2H3J4V0_WOLCO</name>
<protein>
    <submittedName>
        <fullName evidence="2">Uncharacterized protein</fullName>
    </submittedName>
</protein>
<feature type="compositionally biased region" description="Basic and acidic residues" evidence="1">
    <location>
        <begin position="19"/>
        <end position="32"/>
    </location>
</feature>
<proteinExistence type="predicted"/>
<keyword evidence="3" id="KW-1185">Reference proteome</keyword>
<accession>A0A2H3J4V0</accession>
<organism evidence="2 3">
    <name type="scientific">Wolfiporia cocos (strain MD-104)</name>
    <name type="common">Brown rot fungus</name>
    <dbReference type="NCBI Taxonomy" id="742152"/>
    <lineage>
        <taxon>Eukaryota</taxon>
        <taxon>Fungi</taxon>
        <taxon>Dikarya</taxon>
        <taxon>Basidiomycota</taxon>
        <taxon>Agaricomycotina</taxon>
        <taxon>Agaricomycetes</taxon>
        <taxon>Polyporales</taxon>
        <taxon>Phaeolaceae</taxon>
        <taxon>Wolfiporia</taxon>
    </lineage>
</organism>
<dbReference type="AlphaFoldDB" id="A0A2H3J4V0"/>
<dbReference type="Proteomes" id="UP000218811">
    <property type="component" value="Unassembled WGS sequence"/>
</dbReference>
<feature type="compositionally biased region" description="Basic and acidic residues" evidence="1">
    <location>
        <begin position="44"/>
        <end position="66"/>
    </location>
</feature>
<dbReference type="EMBL" id="KB467920">
    <property type="protein sequence ID" value="PCH37260.1"/>
    <property type="molecule type" value="Genomic_DNA"/>
</dbReference>
<reference evidence="2 3" key="1">
    <citation type="journal article" date="2012" name="Science">
        <title>The Paleozoic origin of enzymatic lignin decomposition reconstructed from 31 fungal genomes.</title>
        <authorList>
            <person name="Floudas D."/>
            <person name="Binder M."/>
            <person name="Riley R."/>
            <person name="Barry K."/>
            <person name="Blanchette R.A."/>
            <person name="Henrissat B."/>
            <person name="Martinez A.T."/>
            <person name="Otillar R."/>
            <person name="Spatafora J.W."/>
            <person name="Yadav J.S."/>
            <person name="Aerts A."/>
            <person name="Benoit I."/>
            <person name="Boyd A."/>
            <person name="Carlson A."/>
            <person name="Copeland A."/>
            <person name="Coutinho P.M."/>
            <person name="de Vries R.P."/>
            <person name="Ferreira P."/>
            <person name="Findley K."/>
            <person name="Foster B."/>
            <person name="Gaskell J."/>
            <person name="Glotzer D."/>
            <person name="Gorecki P."/>
            <person name="Heitman J."/>
            <person name="Hesse C."/>
            <person name="Hori C."/>
            <person name="Igarashi K."/>
            <person name="Jurgens J.A."/>
            <person name="Kallen N."/>
            <person name="Kersten P."/>
            <person name="Kohler A."/>
            <person name="Kuees U."/>
            <person name="Kumar T.K.A."/>
            <person name="Kuo A."/>
            <person name="LaButti K."/>
            <person name="Larrondo L.F."/>
            <person name="Lindquist E."/>
            <person name="Ling A."/>
            <person name="Lombard V."/>
            <person name="Lucas S."/>
            <person name="Lundell T."/>
            <person name="Martin R."/>
            <person name="McLaughlin D.J."/>
            <person name="Morgenstern I."/>
            <person name="Morin E."/>
            <person name="Murat C."/>
            <person name="Nagy L.G."/>
            <person name="Nolan M."/>
            <person name="Ohm R.A."/>
            <person name="Patyshakuliyeva A."/>
            <person name="Rokas A."/>
            <person name="Ruiz-Duenas F.J."/>
            <person name="Sabat G."/>
            <person name="Salamov A."/>
            <person name="Samejima M."/>
            <person name="Schmutz J."/>
            <person name="Slot J.C."/>
            <person name="St John F."/>
            <person name="Stenlid J."/>
            <person name="Sun H."/>
            <person name="Sun S."/>
            <person name="Syed K."/>
            <person name="Tsang A."/>
            <person name="Wiebenga A."/>
            <person name="Young D."/>
            <person name="Pisabarro A."/>
            <person name="Eastwood D.C."/>
            <person name="Martin F."/>
            <person name="Cullen D."/>
            <person name="Grigoriev I.V."/>
            <person name="Hibbett D.S."/>
        </authorList>
    </citation>
    <scope>NUCLEOTIDE SEQUENCE [LARGE SCALE GENOMIC DNA]</scope>
    <source>
        <strain evidence="2 3">MD-104</strain>
    </source>
</reference>
<evidence type="ECO:0000313" key="3">
    <source>
        <dbReference type="Proteomes" id="UP000218811"/>
    </source>
</evidence>